<evidence type="ECO:0000256" key="1">
    <source>
        <dbReference type="ARBA" id="ARBA00022737"/>
    </source>
</evidence>
<dbReference type="SMART" id="SM00409">
    <property type="entry name" value="IG"/>
    <property type="match status" value="1"/>
</dbReference>
<gene>
    <name evidence="4" type="ORF">GPUH_LOCUS1488</name>
</gene>
<dbReference type="Proteomes" id="UP000271098">
    <property type="component" value="Unassembled WGS sequence"/>
</dbReference>
<evidence type="ECO:0000256" key="2">
    <source>
        <dbReference type="ARBA" id="ARBA00023157"/>
    </source>
</evidence>
<dbReference type="GO" id="GO:0016020">
    <property type="term" value="C:membrane"/>
    <property type="evidence" value="ECO:0007669"/>
    <property type="project" value="UniProtKB-SubCell"/>
</dbReference>
<dbReference type="PROSITE" id="PS50835">
    <property type="entry name" value="IG_LIKE"/>
    <property type="match status" value="1"/>
</dbReference>
<dbReference type="EMBL" id="UYRT01001813">
    <property type="protein sequence ID" value="VDK30189.1"/>
    <property type="molecule type" value="Genomic_DNA"/>
</dbReference>
<protein>
    <submittedName>
        <fullName evidence="6">Ig-like domain-containing protein</fullName>
    </submittedName>
</protein>
<dbReference type="InterPro" id="IPR036179">
    <property type="entry name" value="Ig-like_dom_sf"/>
</dbReference>
<dbReference type="InterPro" id="IPR003599">
    <property type="entry name" value="Ig_sub"/>
</dbReference>
<dbReference type="OrthoDB" id="5861664at2759"/>
<feature type="domain" description="Ig-like" evidence="3">
    <location>
        <begin position="115"/>
        <end position="207"/>
    </location>
</feature>
<dbReference type="AlphaFoldDB" id="A0A183CYE7"/>
<dbReference type="SMART" id="SM00408">
    <property type="entry name" value="IGc2"/>
    <property type="match status" value="1"/>
</dbReference>
<dbReference type="GO" id="GO:0098609">
    <property type="term" value="P:cell-cell adhesion"/>
    <property type="evidence" value="ECO:0007669"/>
    <property type="project" value="TreeGrafter"/>
</dbReference>
<dbReference type="WBParaSite" id="GPUH_0000149101-mRNA-1">
    <property type="protein sequence ID" value="GPUH_0000149101-mRNA-1"/>
    <property type="gene ID" value="GPUH_0000149101"/>
</dbReference>
<proteinExistence type="predicted"/>
<keyword evidence="2" id="KW-1015">Disulfide bond</keyword>
<dbReference type="InterPro" id="IPR003598">
    <property type="entry name" value="Ig_sub2"/>
</dbReference>
<dbReference type="PANTHER" id="PTHR44170">
    <property type="entry name" value="PROTEIN SIDEKICK"/>
    <property type="match status" value="1"/>
</dbReference>
<evidence type="ECO:0000259" key="3">
    <source>
        <dbReference type="PROSITE" id="PS50835"/>
    </source>
</evidence>
<reference evidence="6" key="1">
    <citation type="submission" date="2016-06" db="UniProtKB">
        <authorList>
            <consortium name="WormBaseParasite"/>
        </authorList>
    </citation>
    <scope>IDENTIFICATION</scope>
</reference>
<keyword evidence="1" id="KW-0677">Repeat</keyword>
<dbReference type="PANTHER" id="PTHR44170:SF6">
    <property type="entry name" value="CONTACTIN"/>
    <property type="match status" value="1"/>
</dbReference>
<sequence length="415" mass="46455">MKHYCISSFEGDERYLATWSGMQIPLAKLSDSGKYYCVVRNTFTNQSRKSPNAVTLETNNFLKERPPDVQYGSSAKFFGLQTIFLLRVGNEIIFVNLLQVLAKRYNNIEPVLVYPETRSTASESIVVDVVKGQTVLLECIVTSAKIVWTRLHSGKTEISLSSEKARFRQIFGNLRIQQVNEADTGIYICESSALFSRGVVDEYPKVYYNLRVHAPTDVQLMLGQITADKSWRASSRRFSARSFRYISASHRYSWDTSSAAALLSGATCLILSFALSCLALNLHYEIPMVYMNGLALIDAMDQLGVPPHTNFFTNPINATLTSNVALSGSVQCISRPAMDEAEVYGNGLERGRAMNLYVDNRLNQQINLILQGPENSTKTVGETAQLVCLVVPRTTRTIWTKGLLFAFPRCSFYCD</sequence>
<keyword evidence="5" id="KW-1185">Reference proteome</keyword>
<organism evidence="6">
    <name type="scientific">Gongylonema pulchrum</name>
    <dbReference type="NCBI Taxonomy" id="637853"/>
    <lineage>
        <taxon>Eukaryota</taxon>
        <taxon>Metazoa</taxon>
        <taxon>Ecdysozoa</taxon>
        <taxon>Nematoda</taxon>
        <taxon>Chromadorea</taxon>
        <taxon>Rhabditida</taxon>
        <taxon>Spirurina</taxon>
        <taxon>Spiruromorpha</taxon>
        <taxon>Spiruroidea</taxon>
        <taxon>Gongylonematidae</taxon>
        <taxon>Gongylonema</taxon>
    </lineage>
</organism>
<dbReference type="InterPro" id="IPR007110">
    <property type="entry name" value="Ig-like_dom"/>
</dbReference>
<dbReference type="Gene3D" id="2.60.40.10">
    <property type="entry name" value="Immunoglobulins"/>
    <property type="match status" value="1"/>
</dbReference>
<reference evidence="4 5" key="2">
    <citation type="submission" date="2018-11" db="EMBL/GenBank/DDBJ databases">
        <authorList>
            <consortium name="Pathogen Informatics"/>
        </authorList>
    </citation>
    <scope>NUCLEOTIDE SEQUENCE [LARGE SCALE GENOMIC DNA]</scope>
</reference>
<accession>A0A183CYE7</accession>
<evidence type="ECO:0000313" key="5">
    <source>
        <dbReference type="Proteomes" id="UP000271098"/>
    </source>
</evidence>
<name>A0A183CYE7_9BILA</name>
<dbReference type="SUPFAM" id="SSF48726">
    <property type="entry name" value="Immunoglobulin"/>
    <property type="match status" value="1"/>
</dbReference>
<dbReference type="InterPro" id="IPR013783">
    <property type="entry name" value="Ig-like_fold"/>
</dbReference>
<evidence type="ECO:0000313" key="6">
    <source>
        <dbReference type="WBParaSite" id="GPUH_0000149101-mRNA-1"/>
    </source>
</evidence>
<evidence type="ECO:0000313" key="4">
    <source>
        <dbReference type="EMBL" id="VDK30189.1"/>
    </source>
</evidence>